<feature type="transmembrane region" description="Helical" evidence="9">
    <location>
        <begin position="339"/>
        <end position="356"/>
    </location>
</feature>
<dbReference type="GO" id="GO:0005262">
    <property type="term" value="F:calcium channel activity"/>
    <property type="evidence" value="ECO:0007669"/>
    <property type="project" value="TreeGrafter"/>
</dbReference>
<keyword evidence="4" id="KW-0406">Ion transport</keyword>
<evidence type="ECO:0000313" key="11">
    <source>
        <dbReference type="Ensembl" id="ENSGWIP00000025087.1"/>
    </source>
</evidence>
<comment type="subcellular location">
    <subcellularLocation>
        <location evidence="1">Membrane</location>
        <topology evidence="1">Multi-pass membrane protein</topology>
    </subcellularLocation>
</comment>
<reference evidence="11" key="2">
    <citation type="submission" date="2025-08" db="UniProtKB">
        <authorList>
            <consortium name="Ensembl"/>
        </authorList>
    </citation>
    <scope>IDENTIFICATION</scope>
</reference>
<evidence type="ECO:0000256" key="4">
    <source>
        <dbReference type="ARBA" id="ARBA00022568"/>
    </source>
</evidence>
<keyword evidence="4" id="KW-0109">Calcium transport</keyword>
<evidence type="ECO:0000256" key="9">
    <source>
        <dbReference type="SAM" id="Phobius"/>
    </source>
</evidence>
<dbReference type="Gene3D" id="1.20.1420.30">
    <property type="entry name" value="NCX, central ion-binding region"/>
    <property type="match status" value="2"/>
</dbReference>
<reference evidence="11" key="3">
    <citation type="submission" date="2025-09" db="UniProtKB">
        <authorList>
            <consortium name="Ensembl"/>
        </authorList>
    </citation>
    <scope>IDENTIFICATION</scope>
</reference>
<feature type="transmembrane region" description="Helical" evidence="9">
    <location>
        <begin position="434"/>
        <end position="454"/>
    </location>
</feature>
<proteinExistence type="inferred from homology"/>
<evidence type="ECO:0000256" key="7">
    <source>
        <dbReference type="ARBA" id="ARBA00023136"/>
    </source>
</evidence>
<dbReference type="Ensembl" id="ENSGWIT00000027432.1">
    <property type="protein sequence ID" value="ENSGWIP00000025087.1"/>
    <property type="gene ID" value="ENSGWIG00000013263.1"/>
</dbReference>
<dbReference type="PANTHER" id="PTHR10846">
    <property type="entry name" value="SODIUM/POTASSIUM/CALCIUM EXCHANGER"/>
    <property type="match status" value="1"/>
</dbReference>
<accession>A0A8C5EQ12</accession>
<dbReference type="GO" id="GO:0006874">
    <property type="term" value="P:intracellular calcium ion homeostasis"/>
    <property type="evidence" value="ECO:0007669"/>
    <property type="project" value="TreeGrafter"/>
</dbReference>
<evidence type="ECO:0000256" key="6">
    <source>
        <dbReference type="ARBA" id="ARBA00022989"/>
    </source>
</evidence>
<keyword evidence="3" id="KW-0050">Antiport</keyword>
<evidence type="ECO:0000256" key="5">
    <source>
        <dbReference type="ARBA" id="ARBA00022692"/>
    </source>
</evidence>
<keyword evidence="4" id="KW-0813">Transport</keyword>
<feature type="transmembrane region" description="Helical" evidence="9">
    <location>
        <begin position="497"/>
        <end position="521"/>
    </location>
</feature>
<organism evidence="11 12">
    <name type="scientific">Gouania willdenowi</name>
    <name type="common">Blunt-snouted clingfish</name>
    <name type="synonym">Lepadogaster willdenowi</name>
    <dbReference type="NCBI Taxonomy" id="441366"/>
    <lineage>
        <taxon>Eukaryota</taxon>
        <taxon>Metazoa</taxon>
        <taxon>Chordata</taxon>
        <taxon>Craniata</taxon>
        <taxon>Vertebrata</taxon>
        <taxon>Euteleostomi</taxon>
        <taxon>Actinopterygii</taxon>
        <taxon>Neopterygii</taxon>
        <taxon>Teleostei</taxon>
        <taxon>Neoteleostei</taxon>
        <taxon>Acanthomorphata</taxon>
        <taxon>Ovalentaria</taxon>
        <taxon>Blenniimorphae</taxon>
        <taxon>Blenniiformes</taxon>
        <taxon>Gobiesocoidei</taxon>
        <taxon>Gobiesocidae</taxon>
        <taxon>Gobiesocinae</taxon>
        <taxon>Gouania</taxon>
    </lineage>
</organism>
<dbReference type="Pfam" id="PF01699">
    <property type="entry name" value="Na_Ca_ex"/>
    <property type="match status" value="2"/>
</dbReference>
<evidence type="ECO:0000256" key="2">
    <source>
        <dbReference type="ARBA" id="ARBA00005364"/>
    </source>
</evidence>
<comment type="similarity">
    <text evidence="2">Belongs to the Ca(2+):cation antiporter (CaCA) (TC 2.A.19) family. SLC24A subfamily.</text>
</comment>
<dbReference type="InterPro" id="IPR044880">
    <property type="entry name" value="NCX_ion-bd_dom_sf"/>
</dbReference>
<keyword evidence="5 9" id="KW-0812">Transmembrane</keyword>
<comment type="catalytic activity">
    <reaction evidence="8">
        <text>Ca(2+)(out) + K(+)(out) + 4 Na(+)(in) = Ca(2+)(in) + K(+)(in) + 4 Na(+)(out)</text>
        <dbReference type="Rhea" id="RHEA:69967"/>
        <dbReference type="ChEBI" id="CHEBI:29101"/>
        <dbReference type="ChEBI" id="CHEBI:29103"/>
        <dbReference type="ChEBI" id="CHEBI:29108"/>
    </reaction>
</comment>
<feature type="transmembrane region" description="Helical" evidence="9">
    <location>
        <begin position="161"/>
        <end position="180"/>
    </location>
</feature>
<dbReference type="GO" id="GO:0005886">
    <property type="term" value="C:plasma membrane"/>
    <property type="evidence" value="ECO:0007669"/>
    <property type="project" value="TreeGrafter"/>
</dbReference>
<keyword evidence="4" id="KW-0106">Calcium</keyword>
<dbReference type="GO" id="GO:0060292">
    <property type="term" value="P:long-term synaptic depression"/>
    <property type="evidence" value="ECO:0007669"/>
    <property type="project" value="TreeGrafter"/>
</dbReference>
<evidence type="ECO:0000256" key="1">
    <source>
        <dbReference type="ARBA" id="ARBA00004141"/>
    </source>
</evidence>
<protein>
    <submittedName>
        <fullName evidence="11">Sodium/potassium/calcium exchanger 1-like</fullName>
    </submittedName>
</protein>
<gene>
    <name evidence="11" type="primary">LOC114464893</name>
</gene>
<dbReference type="Proteomes" id="UP000694680">
    <property type="component" value="Chromosome 6"/>
</dbReference>
<feature type="domain" description="Sodium/calcium exchanger membrane region" evidence="10">
    <location>
        <begin position="368"/>
        <end position="515"/>
    </location>
</feature>
<feature type="transmembrane region" description="Helical" evidence="9">
    <location>
        <begin position="83"/>
        <end position="102"/>
    </location>
</feature>
<dbReference type="InterPro" id="IPR004481">
    <property type="entry name" value="K/Na/Ca-exchanger"/>
</dbReference>
<evidence type="ECO:0000256" key="3">
    <source>
        <dbReference type="ARBA" id="ARBA00022449"/>
    </source>
</evidence>
<dbReference type="AlphaFoldDB" id="A0A8C5EQ12"/>
<feature type="domain" description="Sodium/calcium exchanger membrane region" evidence="10">
    <location>
        <begin position="89"/>
        <end position="229"/>
    </location>
</feature>
<dbReference type="NCBIfam" id="TIGR00367">
    <property type="entry name" value="calcium/sodium antiporter"/>
    <property type="match status" value="1"/>
</dbReference>
<feature type="transmembrane region" description="Helical" evidence="9">
    <location>
        <begin position="192"/>
        <end position="210"/>
    </location>
</feature>
<evidence type="ECO:0000259" key="10">
    <source>
        <dbReference type="Pfam" id="PF01699"/>
    </source>
</evidence>
<evidence type="ECO:0000256" key="8">
    <source>
        <dbReference type="ARBA" id="ARBA00033627"/>
    </source>
</evidence>
<keyword evidence="12" id="KW-1185">Reference proteome</keyword>
<evidence type="ECO:0000313" key="12">
    <source>
        <dbReference type="Proteomes" id="UP000694680"/>
    </source>
</evidence>
<dbReference type="GO" id="GO:0008273">
    <property type="term" value="F:calcium, potassium:sodium antiporter activity"/>
    <property type="evidence" value="ECO:0007669"/>
    <property type="project" value="TreeGrafter"/>
</dbReference>
<dbReference type="GO" id="GO:0060291">
    <property type="term" value="P:long-term synaptic potentiation"/>
    <property type="evidence" value="ECO:0007669"/>
    <property type="project" value="TreeGrafter"/>
</dbReference>
<dbReference type="PANTHER" id="PTHR10846:SF72">
    <property type="entry name" value="SODIUM_POTASSIUM_CALCIUM EXCHANGER NCKX30C"/>
    <property type="match status" value="1"/>
</dbReference>
<feature type="transmembrane region" description="Helical" evidence="9">
    <location>
        <begin position="466"/>
        <end position="490"/>
    </location>
</feature>
<keyword evidence="6 9" id="KW-1133">Transmembrane helix</keyword>
<dbReference type="InterPro" id="IPR004837">
    <property type="entry name" value="NaCa_Exmemb"/>
</dbReference>
<sequence length="529" mass="58829">MSGCFGLLNTRHPHQRWPATGLQIALTIRWVQNSDTTSNTEISETAKPTAVHVTFFLQATATEAPQENFPLDLLPVDDLRKGWVILHMIGLIYMFASLVFVCDKFFIPAVGVTAETLRLSDDVAGASVMAAGRSSPKLLAIIIGLFLTHSNVRFGSVVGPALYNVVFVPGVCALLARDVVSLSQWPLYRDVSFYLLGFILLIVFFLDGVIHWGESIVLVSVYTLYVLFMKFNTQIEHGIKIHMGRRWRTIPGNKHEKASTVFYCLIQLIKGFSSISPQYLHPPLFWHNFYSMKTRENTNSIIHISPTPCINSNEPSRVEETNKEEKPVSLKWPNTGRKQIIYVLLLPIVLPLWLTLPDVRNEVTKFFILTFVGSSVWIAVFLYLIVWWGHQVGDIVGIPEPIMALLVAGAANADLITSVIVARKGLGNMAVSSCIGSNILDITIYLPVSWFLYSSIHGSASVDVDSSGIICASTLLLFMLLSTIISIAACRWKMNKVLGCVLVLLYFIFVVISIMLQYGFIICPVSDGK</sequence>
<name>A0A8C5EQ12_GOUWI</name>
<reference evidence="11" key="1">
    <citation type="submission" date="2020-06" db="EMBL/GenBank/DDBJ databases">
        <authorList>
            <consortium name="Wellcome Sanger Institute Data Sharing"/>
        </authorList>
    </citation>
    <scope>NUCLEOTIDE SEQUENCE [LARGE SCALE GENOMIC DNA]</scope>
</reference>
<keyword evidence="7 9" id="KW-0472">Membrane</keyword>
<feature type="transmembrane region" description="Helical" evidence="9">
    <location>
        <begin position="368"/>
        <end position="390"/>
    </location>
</feature>